<comment type="function">
    <text evidence="5">Converts the preformed base xanthine, a product of nucleic acid breakdown, to xanthosine 5'-monophosphate (XMP), so it can be reused for RNA or DNA synthesis.</text>
</comment>
<dbReference type="OrthoDB" id="9790678at2"/>
<gene>
    <name evidence="5" type="primary">xpt</name>
    <name evidence="8" type="ORF">FC86_GL000138</name>
</gene>
<feature type="binding site" evidence="5">
    <location>
        <position position="156"/>
    </location>
    <ligand>
        <name>xanthine</name>
        <dbReference type="ChEBI" id="CHEBI:17712"/>
    </ligand>
</feature>
<keyword evidence="3 5" id="KW-0808">Transferase</keyword>
<dbReference type="PANTHER" id="PTHR43864:SF1">
    <property type="entry name" value="XANTHINE PHOSPHORIBOSYLTRANSFERASE"/>
    <property type="match status" value="1"/>
</dbReference>
<dbReference type="InterPro" id="IPR010079">
    <property type="entry name" value="Xanthine_PRibTrfase"/>
</dbReference>
<organism evidence="8 9">
    <name type="scientific">Holzapfeliella floricola DSM 23037 = JCM 16512</name>
    <dbReference type="NCBI Taxonomy" id="1423744"/>
    <lineage>
        <taxon>Bacteria</taxon>
        <taxon>Bacillati</taxon>
        <taxon>Bacillota</taxon>
        <taxon>Bacilli</taxon>
        <taxon>Lactobacillales</taxon>
        <taxon>Lactobacillaceae</taxon>
        <taxon>Holzapfeliella</taxon>
    </lineage>
</organism>
<evidence type="ECO:0000259" key="7">
    <source>
        <dbReference type="Pfam" id="PF00156"/>
    </source>
</evidence>
<dbReference type="GO" id="GO:0046110">
    <property type="term" value="P:xanthine metabolic process"/>
    <property type="evidence" value="ECO:0007669"/>
    <property type="project" value="UniProtKB-UniRule"/>
</dbReference>
<name>A0A0R2DW36_9LACO</name>
<reference evidence="8 9" key="1">
    <citation type="journal article" date="2015" name="Genome Announc.">
        <title>Expanding the biotechnology potential of lactobacilli through comparative genomics of 213 strains and associated genera.</title>
        <authorList>
            <person name="Sun Z."/>
            <person name="Harris H.M."/>
            <person name="McCann A."/>
            <person name="Guo C."/>
            <person name="Argimon S."/>
            <person name="Zhang W."/>
            <person name="Yang X."/>
            <person name="Jeffery I.B."/>
            <person name="Cooney J.C."/>
            <person name="Kagawa T.F."/>
            <person name="Liu W."/>
            <person name="Song Y."/>
            <person name="Salvetti E."/>
            <person name="Wrobel A."/>
            <person name="Rasinkangas P."/>
            <person name="Parkhill J."/>
            <person name="Rea M.C."/>
            <person name="O'Sullivan O."/>
            <person name="Ritari J."/>
            <person name="Douillard F.P."/>
            <person name="Paul Ross R."/>
            <person name="Yang R."/>
            <person name="Briner A.E."/>
            <person name="Felis G.E."/>
            <person name="de Vos W.M."/>
            <person name="Barrangou R."/>
            <person name="Klaenhammer T.R."/>
            <person name="Caufield P.W."/>
            <person name="Cui Y."/>
            <person name="Zhang H."/>
            <person name="O'Toole P.W."/>
        </authorList>
    </citation>
    <scope>NUCLEOTIDE SEQUENCE [LARGE SCALE GENOMIC DNA]</scope>
    <source>
        <strain evidence="8 9">DSM 23037</strain>
    </source>
</reference>
<dbReference type="InterPro" id="IPR029057">
    <property type="entry name" value="PRTase-like"/>
</dbReference>
<comment type="caution">
    <text evidence="8">The sequence shown here is derived from an EMBL/GenBank/DDBJ whole genome shotgun (WGS) entry which is preliminary data.</text>
</comment>
<dbReference type="EMBL" id="AYZL01000010">
    <property type="protein sequence ID" value="KRN04461.1"/>
    <property type="molecule type" value="Genomic_DNA"/>
</dbReference>
<comment type="catalytic activity">
    <reaction evidence="5">
        <text>XMP + diphosphate = xanthine + 5-phospho-alpha-D-ribose 1-diphosphate</text>
        <dbReference type="Rhea" id="RHEA:10800"/>
        <dbReference type="ChEBI" id="CHEBI:17712"/>
        <dbReference type="ChEBI" id="CHEBI:33019"/>
        <dbReference type="ChEBI" id="CHEBI:57464"/>
        <dbReference type="ChEBI" id="CHEBI:58017"/>
        <dbReference type="EC" id="2.4.2.22"/>
    </reaction>
</comment>
<comment type="subcellular location">
    <subcellularLocation>
        <location evidence="5">Cytoplasm</location>
    </subcellularLocation>
</comment>
<feature type="binding site" evidence="5">
    <location>
        <begin position="128"/>
        <end position="132"/>
    </location>
    <ligand>
        <name>5-phospho-alpha-D-ribose 1-diphosphate</name>
        <dbReference type="ChEBI" id="CHEBI:58017"/>
    </ligand>
</feature>
<comment type="similarity">
    <text evidence="5">Belongs to the purine/pyrimidine phosphoribosyltransferase family. Xpt subfamily.</text>
</comment>
<dbReference type="Proteomes" id="UP000051378">
    <property type="component" value="Unassembled WGS sequence"/>
</dbReference>
<evidence type="ECO:0000256" key="4">
    <source>
        <dbReference type="ARBA" id="ARBA00022726"/>
    </source>
</evidence>
<evidence type="ECO:0000256" key="5">
    <source>
        <dbReference type="HAMAP-Rule" id="MF_01184"/>
    </source>
</evidence>
<dbReference type="Pfam" id="PF00156">
    <property type="entry name" value="Pribosyltran"/>
    <property type="match status" value="1"/>
</dbReference>
<proteinExistence type="inferred from homology"/>
<dbReference type="HAMAP" id="MF_01184">
    <property type="entry name" value="XPRTase"/>
    <property type="match status" value="1"/>
</dbReference>
<keyword evidence="4 5" id="KW-0660">Purine salvage</keyword>
<dbReference type="STRING" id="1423744.FC86_GL000138"/>
<dbReference type="Gene3D" id="3.40.50.2020">
    <property type="match status" value="1"/>
</dbReference>
<evidence type="ECO:0000313" key="9">
    <source>
        <dbReference type="Proteomes" id="UP000051378"/>
    </source>
</evidence>
<evidence type="ECO:0000256" key="6">
    <source>
        <dbReference type="NCBIfam" id="TIGR01744"/>
    </source>
</evidence>
<comment type="pathway">
    <text evidence="5">Purine metabolism; XMP biosynthesis via salvage pathway; XMP from xanthine: step 1/1.</text>
</comment>
<dbReference type="GO" id="GO:0032265">
    <property type="term" value="P:XMP salvage"/>
    <property type="evidence" value="ECO:0007669"/>
    <property type="project" value="UniProtKB-UniRule"/>
</dbReference>
<dbReference type="EC" id="2.4.2.22" evidence="5 6"/>
<dbReference type="NCBIfam" id="TIGR01744">
    <property type="entry name" value="XPRTase"/>
    <property type="match status" value="1"/>
</dbReference>
<comment type="caution">
    <text evidence="5">Lacks conserved residue(s) required for the propagation of feature annotation.</text>
</comment>
<keyword evidence="2 5" id="KW-0328">Glycosyltransferase</keyword>
<feature type="binding site" evidence="5">
    <location>
        <position position="20"/>
    </location>
    <ligand>
        <name>xanthine</name>
        <dbReference type="ChEBI" id="CHEBI:17712"/>
    </ligand>
</feature>
<keyword evidence="9" id="KW-1185">Reference proteome</keyword>
<dbReference type="PATRIC" id="fig|1423744.4.peg.142"/>
<dbReference type="AlphaFoldDB" id="A0A0R2DW36"/>
<keyword evidence="1 5" id="KW-0963">Cytoplasm</keyword>
<dbReference type="PANTHER" id="PTHR43864">
    <property type="entry name" value="HYPOXANTHINE/GUANINE PHOSPHORIBOSYLTRANSFERASE"/>
    <property type="match status" value="1"/>
</dbReference>
<evidence type="ECO:0000256" key="2">
    <source>
        <dbReference type="ARBA" id="ARBA00022676"/>
    </source>
</evidence>
<protein>
    <recommendedName>
        <fullName evidence="5 6">Xanthine phosphoribosyltransferase</fullName>
        <shortName evidence="5">XPRTase</shortName>
        <ecNumber evidence="5 6">2.4.2.22</ecNumber>
    </recommendedName>
</protein>
<dbReference type="CDD" id="cd06223">
    <property type="entry name" value="PRTases_typeI"/>
    <property type="match status" value="1"/>
</dbReference>
<comment type="subunit">
    <text evidence="5">Homodimer.</text>
</comment>
<evidence type="ECO:0000313" key="8">
    <source>
        <dbReference type="EMBL" id="KRN04461.1"/>
    </source>
</evidence>
<dbReference type="NCBIfam" id="NF006671">
    <property type="entry name" value="PRK09219.1"/>
    <property type="match status" value="1"/>
</dbReference>
<dbReference type="GO" id="GO:0006166">
    <property type="term" value="P:purine ribonucleoside salvage"/>
    <property type="evidence" value="ECO:0007669"/>
    <property type="project" value="UniProtKB-KW"/>
</dbReference>
<dbReference type="GO" id="GO:0005737">
    <property type="term" value="C:cytoplasm"/>
    <property type="evidence" value="ECO:0007669"/>
    <property type="project" value="UniProtKB-SubCell"/>
</dbReference>
<accession>A0A0R2DW36</accession>
<dbReference type="InterPro" id="IPR000836">
    <property type="entry name" value="PRTase_dom"/>
</dbReference>
<dbReference type="RefSeq" id="WP_056974325.1">
    <property type="nucleotide sequence ID" value="NZ_AYZL01000010.1"/>
</dbReference>
<dbReference type="InterPro" id="IPR050118">
    <property type="entry name" value="Pur/Pyrimidine_PRTase"/>
</dbReference>
<feature type="domain" description="Phosphoribosyltransferase" evidence="7">
    <location>
        <begin position="39"/>
        <end position="161"/>
    </location>
</feature>
<evidence type="ECO:0000256" key="1">
    <source>
        <dbReference type="ARBA" id="ARBA00022490"/>
    </source>
</evidence>
<evidence type="ECO:0000256" key="3">
    <source>
        <dbReference type="ARBA" id="ARBA00022679"/>
    </source>
</evidence>
<dbReference type="UniPathway" id="UPA00602">
    <property type="reaction ID" value="UER00658"/>
</dbReference>
<dbReference type="GO" id="GO:0000310">
    <property type="term" value="F:xanthine phosphoribosyltransferase activity"/>
    <property type="evidence" value="ECO:0007669"/>
    <property type="project" value="UniProtKB-UniRule"/>
</dbReference>
<sequence>MKILKDRLLKDGKVIGDDVLEVDSFLKQQLDPVLMKQMADEFYERFKEKKVTKILTVEASGIAPAIMVGYNFNVPVVFGRKQKSVTLNDNMYSATVFSYTHQTSNEIVISRDFLSADDHVLIIDDFLANGQAVEGLLDIVNQAEATVAGVGISVEKSFQKGRKMLDEQGYQVESLARISSFEGGKVHFLGGE</sequence>
<dbReference type="SUPFAM" id="SSF53271">
    <property type="entry name" value="PRTase-like"/>
    <property type="match status" value="1"/>
</dbReference>